<evidence type="ECO:0000256" key="1">
    <source>
        <dbReference type="ARBA" id="ARBA00004496"/>
    </source>
</evidence>
<accession>A0A6A6PUE0</accession>
<dbReference type="SUPFAM" id="SSF48371">
    <property type="entry name" value="ARM repeat"/>
    <property type="match status" value="1"/>
</dbReference>
<dbReference type="PANTHER" id="PTHR45994:SF1">
    <property type="entry name" value="FI21225P1"/>
    <property type="match status" value="1"/>
</dbReference>
<gene>
    <name evidence="4" type="ORF">BDY17DRAFT_250350</name>
</gene>
<keyword evidence="2" id="KW-0963">Cytoplasm</keyword>
<dbReference type="GO" id="GO:0051879">
    <property type="term" value="F:Hsp90 protein binding"/>
    <property type="evidence" value="ECO:0007669"/>
    <property type="project" value="TreeGrafter"/>
</dbReference>
<evidence type="ECO:0000259" key="3">
    <source>
        <dbReference type="Pfam" id="PF11701"/>
    </source>
</evidence>
<evidence type="ECO:0000256" key="2">
    <source>
        <dbReference type="ARBA" id="ARBA00022490"/>
    </source>
</evidence>
<reference evidence="4" key="1">
    <citation type="journal article" date="2020" name="Stud. Mycol.">
        <title>101 Dothideomycetes genomes: a test case for predicting lifestyles and emergence of pathogens.</title>
        <authorList>
            <person name="Haridas S."/>
            <person name="Albert R."/>
            <person name="Binder M."/>
            <person name="Bloem J."/>
            <person name="Labutti K."/>
            <person name="Salamov A."/>
            <person name="Andreopoulos B."/>
            <person name="Baker S."/>
            <person name="Barry K."/>
            <person name="Bills G."/>
            <person name="Bluhm B."/>
            <person name="Cannon C."/>
            <person name="Castanera R."/>
            <person name="Culley D."/>
            <person name="Daum C."/>
            <person name="Ezra D."/>
            <person name="Gonzalez J."/>
            <person name="Henrissat B."/>
            <person name="Kuo A."/>
            <person name="Liang C."/>
            <person name="Lipzen A."/>
            <person name="Lutzoni F."/>
            <person name="Magnuson J."/>
            <person name="Mondo S."/>
            <person name="Nolan M."/>
            <person name="Ohm R."/>
            <person name="Pangilinan J."/>
            <person name="Park H.-J."/>
            <person name="Ramirez L."/>
            <person name="Alfaro M."/>
            <person name="Sun H."/>
            <person name="Tritt A."/>
            <person name="Yoshinaga Y."/>
            <person name="Zwiers L.-H."/>
            <person name="Turgeon B."/>
            <person name="Goodwin S."/>
            <person name="Spatafora J."/>
            <person name="Crous P."/>
            <person name="Grigoriev I."/>
        </authorList>
    </citation>
    <scope>NUCLEOTIDE SEQUENCE</scope>
    <source>
        <strain evidence="4">CBS 113389</strain>
    </source>
</reference>
<comment type="subcellular location">
    <subcellularLocation>
        <location evidence="1">Cytoplasm</location>
    </subcellularLocation>
</comment>
<dbReference type="InterPro" id="IPR011989">
    <property type="entry name" value="ARM-like"/>
</dbReference>
<dbReference type="AlphaFoldDB" id="A0A6A6PUE0"/>
<dbReference type="RefSeq" id="XP_033589653.1">
    <property type="nucleotide sequence ID" value="XM_033731053.1"/>
</dbReference>
<dbReference type="OrthoDB" id="5574718at2759"/>
<name>A0A6A6PUE0_9PEZI</name>
<protein>
    <submittedName>
        <fullName evidence="4">Myosin-binding striated muscle assembly central-domain-containing protein</fullName>
    </submittedName>
</protein>
<dbReference type="InterPro" id="IPR024660">
    <property type="entry name" value="UCS_central_dom"/>
</dbReference>
<dbReference type="Gene3D" id="1.25.10.100">
    <property type="match status" value="1"/>
</dbReference>
<keyword evidence="5" id="KW-1185">Reference proteome</keyword>
<dbReference type="InterPro" id="IPR016024">
    <property type="entry name" value="ARM-type_fold"/>
</dbReference>
<dbReference type="GO" id="GO:0005737">
    <property type="term" value="C:cytoplasm"/>
    <property type="evidence" value="ECO:0007669"/>
    <property type="project" value="UniProtKB-SubCell"/>
</dbReference>
<organism evidence="4 5">
    <name type="scientific">Neohortaea acidophila</name>
    <dbReference type="NCBI Taxonomy" id="245834"/>
    <lineage>
        <taxon>Eukaryota</taxon>
        <taxon>Fungi</taxon>
        <taxon>Dikarya</taxon>
        <taxon>Ascomycota</taxon>
        <taxon>Pezizomycotina</taxon>
        <taxon>Dothideomycetes</taxon>
        <taxon>Dothideomycetidae</taxon>
        <taxon>Mycosphaerellales</taxon>
        <taxon>Teratosphaeriaceae</taxon>
        <taxon>Neohortaea</taxon>
    </lineage>
</organism>
<dbReference type="Pfam" id="PF11701">
    <property type="entry name" value="UNC45-central"/>
    <property type="match status" value="1"/>
</dbReference>
<proteinExistence type="predicted"/>
<sequence length="817" mass="88474">MSTDTLPTRVSELLSKAEEFIRANQLQHAAEALQEASRLDGKNPDVKAKWLALQNHDGQNGNTLDLLRVYVASNDSSGGQKALQALRSRSMPSHDASSAIDILLRAGQDALLSDTLTSTLLSRNIDARKVVAERLSAKATETFECFFRAGEATFDALTSTPLEDALWSSKQSQAAAQQDVFRLCVATLIEAGGERLDWVMRAMARFLSMAAENLAPIIDEDVVDAVLSCLDYRLPVALRSQATLATSKLLQTTGDQGEALFSDFITGRAAKGTNEDLIVVFSAAAAVFPIITPVAARLFLTDGFVQRLAPNLERNSAHGQAGQGKSNTLESAALELLSAACVDGACREAIQRYCSQWLHTLMDEREGGHKALAALVLAKISNDPEDDVTAKLEGLVLADDRESDQAVEGLAFTSLRPSVKEEIANNKQLLKKLAMTLRTRSTATFGCLTVFTNLTLYRRNLTEEQKKISQLKAYANSSKPAPEDPLDDNAHVTGRCRMVLEADVVPALGECCRHASSPNILALITGILLALAREQKHRSKMAQQGAVKILLQIHERTSRLKDSDAEATSIRTTSAHALARLLISLNPDHTFSSGLPASNAVSALSPLLTLNSDEEQRDLLPTFEALLALTNLASMDDENVRDLEIRLVWTPLEDQLLLSPNTLVQRASVELICNLMNSPSCAAKFVGDGSKREATRVQILLALTDATDMATRRAAGGALAMLTEWDAAVTAILDQDKDTGPNGVKALLRMCTDESDEVSHRGIACLGNVVNAPGDVGQRGVETVKQHNGKDMLTTAMKKSKDREFMRIGVEVMKKLM</sequence>
<dbReference type="Proteomes" id="UP000799767">
    <property type="component" value="Unassembled WGS sequence"/>
</dbReference>
<evidence type="ECO:0000313" key="5">
    <source>
        <dbReference type="Proteomes" id="UP000799767"/>
    </source>
</evidence>
<evidence type="ECO:0000313" key="4">
    <source>
        <dbReference type="EMBL" id="KAF2483083.1"/>
    </source>
</evidence>
<dbReference type="Gene3D" id="1.25.10.10">
    <property type="entry name" value="Leucine-rich Repeat Variant"/>
    <property type="match status" value="1"/>
</dbReference>
<dbReference type="EMBL" id="MU001635">
    <property type="protein sequence ID" value="KAF2483083.1"/>
    <property type="molecule type" value="Genomic_DNA"/>
</dbReference>
<feature type="domain" description="UNC-45/Cro1/She4 central" evidence="3">
    <location>
        <begin position="222"/>
        <end position="380"/>
    </location>
</feature>
<dbReference type="PANTHER" id="PTHR45994">
    <property type="entry name" value="FI21225P1"/>
    <property type="match status" value="1"/>
</dbReference>
<dbReference type="GeneID" id="54472055"/>